<dbReference type="GO" id="GO:0043186">
    <property type="term" value="C:P granule"/>
    <property type="evidence" value="ECO:0007669"/>
    <property type="project" value="TreeGrafter"/>
</dbReference>
<evidence type="ECO:0000256" key="4">
    <source>
        <dbReference type="ARBA" id="ARBA00022473"/>
    </source>
</evidence>
<dbReference type="Gene3D" id="1.10.30.10">
    <property type="entry name" value="High mobility group box domain"/>
    <property type="match status" value="1"/>
</dbReference>
<dbReference type="GO" id="GO:0034587">
    <property type="term" value="P:piRNA processing"/>
    <property type="evidence" value="ECO:0007669"/>
    <property type="project" value="TreeGrafter"/>
</dbReference>
<evidence type="ECO:0000256" key="6">
    <source>
        <dbReference type="ARBA" id="ARBA00022782"/>
    </source>
</evidence>
<proteinExistence type="inferred from homology"/>
<protein>
    <submittedName>
        <fullName evidence="13">Protein maelstrom like protein</fullName>
    </submittedName>
</protein>
<dbReference type="Pfam" id="PF09011">
    <property type="entry name" value="HMG_box_2"/>
    <property type="match status" value="1"/>
</dbReference>
<keyword evidence="5" id="KW-0963">Cytoplasm</keyword>
<organism evidence="13 14">
    <name type="scientific">Dufourea novaeangliae</name>
    <name type="common">Sweat bee</name>
    <dbReference type="NCBI Taxonomy" id="178035"/>
    <lineage>
        <taxon>Eukaryota</taxon>
        <taxon>Metazoa</taxon>
        <taxon>Ecdysozoa</taxon>
        <taxon>Arthropoda</taxon>
        <taxon>Hexapoda</taxon>
        <taxon>Insecta</taxon>
        <taxon>Pterygota</taxon>
        <taxon>Neoptera</taxon>
        <taxon>Endopterygota</taxon>
        <taxon>Hymenoptera</taxon>
        <taxon>Apocrita</taxon>
        <taxon>Aculeata</taxon>
        <taxon>Apoidea</taxon>
        <taxon>Anthophila</taxon>
        <taxon>Halictidae</taxon>
        <taxon>Rophitinae</taxon>
        <taxon>Dufourea</taxon>
    </lineage>
</organism>
<evidence type="ECO:0000256" key="9">
    <source>
        <dbReference type="ARBA" id="ARBA00023242"/>
    </source>
</evidence>
<dbReference type="GO" id="GO:0060964">
    <property type="term" value="P:regulation of miRNA-mediated gene silencing"/>
    <property type="evidence" value="ECO:0007669"/>
    <property type="project" value="InterPro"/>
</dbReference>
<reference evidence="13 14" key="1">
    <citation type="submission" date="2015-07" db="EMBL/GenBank/DDBJ databases">
        <title>The genome of Dufourea novaeangliae.</title>
        <authorList>
            <person name="Pan H."/>
            <person name="Kapheim K."/>
        </authorList>
    </citation>
    <scope>NUCLEOTIDE SEQUENCE [LARGE SCALE GENOMIC DNA]</scope>
    <source>
        <strain evidence="13">0120121106</strain>
        <tissue evidence="13">Whole body</tissue>
    </source>
</reference>
<dbReference type="GO" id="GO:0045892">
    <property type="term" value="P:negative regulation of DNA-templated transcription"/>
    <property type="evidence" value="ECO:0007669"/>
    <property type="project" value="TreeGrafter"/>
</dbReference>
<dbReference type="STRING" id="178035.A0A154PA32"/>
<sequence length="435" mass="49712">MPKNNKGQNAFYFFMIDWKKEQEKAGKSFPEGLRDVQRDPQLSIDWKNMPAHQKGQYEARAKDSKVKSQGTTAKKTTLGENIADLLAAEKKKQEFQQNMLQYIDSVISMGVQHNSLGKMKFMLVHANWFYRREVGINQYDFCPAEFAVAEFSLDRGIENVYHEVVSTKIPLGWRKDALETSQETHKITIEHPNGQSDFAYMYRRLVKVLASNKTGDKYPPLFTMKDLTPAINSLLKRMCEAAGNLDNFVIYSLEALFAALRNVATQNVKDDCSIPLVVAENEFGKDTFSSVAGLECEFHKLLDAPQYCSMSIVKRWGFTICDYSCEYLDIPMIEGVHYPMNKLSFNSRTAGTLNIQMNNLSINDHNNVGVSMTGVSADHRRKVSERTEKDEQRRRNVCKSLEIIDHSKYTSNTVRILRLSVLISNLLLLNKIRVL</sequence>
<keyword evidence="6" id="KW-0221">Differentiation</keyword>
<keyword evidence="7" id="KW-0238">DNA-binding</keyword>
<comment type="subcellular location">
    <subcellularLocation>
        <location evidence="2">Cytoplasm</location>
    </subcellularLocation>
    <subcellularLocation>
        <location evidence="1">Nucleus</location>
    </subcellularLocation>
</comment>
<dbReference type="GO" id="GO:0043565">
    <property type="term" value="F:sequence-specific DNA binding"/>
    <property type="evidence" value="ECO:0007669"/>
    <property type="project" value="TreeGrafter"/>
</dbReference>
<dbReference type="PANTHER" id="PTHR21358:SF4">
    <property type="entry name" value="PROTEIN MAELSTROM HOMOLOG"/>
    <property type="match status" value="1"/>
</dbReference>
<dbReference type="InterPro" id="IPR009071">
    <property type="entry name" value="HMG_box_dom"/>
</dbReference>
<evidence type="ECO:0000256" key="2">
    <source>
        <dbReference type="ARBA" id="ARBA00004496"/>
    </source>
</evidence>
<keyword evidence="9" id="KW-0539">Nucleus</keyword>
<dbReference type="GO" id="GO:0005634">
    <property type="term" value="C:nucleus"/>
    <property type="evidence" value="ECO:0007669"/>
    <property type="project" value="UniProtKB-SubCell"/>
</dbReference>
<dbReference type="InterPro" id="IPR024970">
    <property type="entry name" value="Maelstrom"/>
</dbReference>
<feature type="domain" description="HMG box" evidence="11">
    <location>
        <begin position="5"/>
        <end position="69"/>
    </location>
</feature>
<dbReference type="GO" id="GO:0030154">
    <property type="term" value="P:cell differentiation"/>
    <property type="evidence" value="ECO:0007669"/>
    <property type="project" value="UniProtKB-KW"/>
</dbReference>
<evidence type="ECO:0000256" key="5">
    <source>
        <dbReference type="ARBA" id="ARBA00022490"/>
    </source>
</evidence>
<evidence type="ECO:0000256" key="8">
    <source>
        <dbReference type="ARBA" id="ARBA00023158"/>
    </source>
</evidence>
<evidence type="ECO:0000256" key="10">
    <source>
        <dbReference type="ARBA" id="ARBA00023254"/>
    </source>
</evidence>
<keyword evidence="10" id="KW-0469">Meiosis</keyword>
<evidence type="ECO:0000313" key="14">
    <source>
        <dbReference type="Proteomes" id="UP000076502"/>
    </source>
</evidence>
<evidence type="ECO:0000259" key="11">
    <source>
        <dbReference type="Pfam" id="PF09011"/>
    </source>
</evidence>
<dbReference type="Proteomes" id="UP000076502">
    <property type="component" value="Unassembled WGS sequence"/>
</dbReference>
<keyword evidence="14" id="KW-1185">Reference proteome</keyword>
<dbReference type="PANTHER" id="PTHR21358">
    <property type="entry name" value="PROTEIN MAELSTROM HOMOLOG"/>
    <property type="match status" value="1"/>
</dbReference>
<evidence type="ECO:0000256" key="3">
    <source>
        <dbReference type="ARBA" id="ARBA00007057"/>
    </source>
</evidence>
<dbReference type="InterPro" id="IPR039259">
    <property type="entry name" value="Protein_maelstrom"/>
</dbReference>
<evidence type="ECO:0000256" key="7">
    <source>
        <dbReference type="ARBA" id="ARBA00023125"/>
    </source>
</evidence>
<evidence type="ECO:0000256" key="1">
    <source>
        <dbReference type="ARBA" id="ARBA00004123"/>
    </source>
</evidence>
<evidence type="ECO:0000313" key="13">
    <source>
        <dbReference type="EMBL" id="KZC08796.1"/>
    </source>
</evidence>
<keyword evidence="4" id="KW-0217">Developmental protein</keyword>
<dbReference type="OrthoDB" id="24555at2759"/>
<name>A0A154PA32_DUFNO</name>
<comment type="similarity">
    <text evidence="3">Belongs to the maelstrom family.</text>
</comment>
<gene>
    <name evidence="13" type="ORF">WN55_11299</name>
</gene>
<dbReference type="GO" id="GO:0007283">
    <property type="term" value="P:spermatogenesis"/>
    <property type="evidence" value="ECO:0007669"/>
    <property type="project" value="TreeGrafter"/>
</dbReference>
<dbReference type="AlphaFoldDB" id="A0A154PA32"/>
<accession>A0A154PA32</accession>
<keyword evidence="8" id="KW-0943">RNA-mediated gene silencing</keyword>
<dbReference type="Pfam" id="PF13017">
    <property type="entry name" value="Maelstrom"/>
    <property type="match status" value="1"/>
</dbReference>
<evidence type="ECO:0000259" key="12">
    <source>
        <dbReference type="Pfam" id="PF13017"/>
    </source>
</evidence>
<dbReference type="EMBL" id="KQ434857">
    <property type="protein sequence ID" value="KZC08796.1"/>
    <property type="molecule type" value="Genomic_DNA"/>
</dbReference>
<dbReference type="SUPFAM" id="SSF47095">
    <property type="entry name" value="HMG-box"/>
    <property type="match status" value="1"/>
</dbReference>
<dbReference type="InterPro" id="IPR036910">
    <property type="entry name" value="HMG_box_dom_sf"/>
</dbReference>
<dbReference type="GO" id="GO:0007140">
    <property type="term" value="P:male meiotic nuclear division"/>
    <property type="evidence" value="ECO:0007669"/>
    <property type="project" value="TreeGrafter"/>
</dbReference>
<feature type="domain" description="Maelstrom" evidence="12">
    <location>
        <begin position="140"/>
        <end position="342"/>
    </location>
</feature>